<keyword evidence="2" id="KW-1185">Reference proteome</keyword>
<dbReference type="PaxDb" id="246200-SPO2022"/>
<gene>
    <name evidence="1" type="ordered locus">SPO2022</name>
</gene>
<dbReference type="eggNOG" id="COG3914">
    <property type="taxonomic scope" value="Bacteria"/>
</dbReference>
<dbReference type="PDB" id="3CVO">
    <property type="method" value="X-ray"/>
    <property type="resolution" value="1.80 A"/>
    <property type="chains" value="A/B/C/D=1-201"/>
</dbReference>
<keyword evidence="3" id="KW-0002">3D-structure</keyword>
<sequence length="201" mass="22338">MDDQSGDQMRPELTMPPAEAEALRMAYEEAEVILEYGSGGSTVVAAELPGKHVTSVESDRAWARMMKAWLAANPPAEGTEVNIVWTDIGPTGDWGHPVSDAKWRSYPDYPLAVWRTEGFRHPDVVLVDGRFRVGCALATAFSITRPVTLLFDDYSQRRWQHQVEEFLGAPLMIGRLAAFQVEPQPIPPGSLMQLIRTMTSP</sequence>
<protein>
    <recommendedName>
        <fullName evidence="4">Class I SAM-dependent methyltransferase</fullName>
    </recommendedName>
</protein>
<reference evidence="1 2" key="3">
    <citation type="journal article" date="2014" name="Stand. Genomic Sci.">
        <title>An updated genome annotation for the model marine bacterium Ruegeria pomeroyi DSS-3.</title>
        <authorList>
            <person name="Rivers A.R."/>
            <person name="Smith C.B."/>
            <person name="Moran M.A."/>
        </authorList>
    </citation>
    <scope>GENOME REANNOTATION</scope>
    <source>
        <strain evidence="2">ATCC 700808 / DSM 15171 / DSS-3</strain>
    </source>
</reference>
<dbReference type="CDD" id="cd02440">
    <property type="entry name" value="AdoMet_MTases"/>
    <property type="match status" value="1"/>
</dbReference>
<evidence type="ECO:0000313" key="2">
    <source>
        <dbReference type="Proteomes" id="UP000001023"/>
    </source>
</evidence>
<dbReference type="HOGENOM" id="CLU_108867_0_0_5"/>
<proteinExistence type="evidence at protein level"/>
<accession>Q5LRV1</accession>
<name>Q5LRV1_RUEPO</name>
<dbReference type="EvolutionaryTrace" id="Q5LRV1"/>
<organism evidence="1 2">
    <name type="scientific">Ruegeria pomeroyi (strain ATCC 700808 / DSM 15171 / DSS-3)</name>
    <name type="common">Silicibacter pomeroyi</name>
    <dbReference type="NCBI Taxonomy" id="246200"/>
    <lineage>
        <taxon>Bacteria</taxon>
        <taxon>Pseudomonadati</taxon>
        <taxon>Pseudomonadota</taxon>
        <taxon>Alphaproteobacteria</taxon>
        <taxon>Rhodobacterales</taxon>
        <taxon>Roseobacteraceae</taxon>
        <taxon>Ruegeria</taxon>
    </lineage>
</organism>
<dbReference type="RefSeq" id="WP_011047750.1">
    <property type="nucleotide sequence ID" value="NC_003911.12"/>
</dbReference>
<evidence type="ECO:0007829" key="3">
    <source>
        <dbReference type="PDB" id="3CVO"/>
    </source>
</evidence>
<evidence type="ECO:0008006" key="4">
    <source>
        <dbReference type="Google" id="ProtNLM"/>
    </source>
</evidence>
<dbReference type="InterPro" id="IPR029063">
    <property type="entry name" value="SAM-dependent_MTases_sf"/>
</dbReference>
<dbReference type="PDBsum" id="3CVO"/>
<dbReference type="STRING" id="246200.SPO2022"/>
<evidence type="ECO:0000313" key="1">
    <source>
        <dbReference type="EMBL" id="AAV95295.1"/>
    </source>
</evidence>
<dbReference type="EMBL" id="CP000031">
    <property type="protein sequence ID" value="AAV95295.1"/>
    <property type="molecule type" value="Genomic_DNA"/>
</dbReference>
<dbReference type="Proteomes" id="UP000001023">
    <property type="component" value="Chromosome"/>
</dbReference>
<reference evidence="1 2" key="1">
    <citation type="journal article" date="2004" name="Nature">
        <title>Genome sequence of Silicibacter pomeroyi reveals adaptations to the marine environment.</title>
        <authorList>
            <person name="Moran M.A."/>
            <person name="Buchan A."/>
            <person name="Gonzalez J.M."/>
            <person name="Heidelberg J.F."/>
            <person name="Whitman W.B."/>
            <person name="Kiene R.P."/>
            <person name="Henriksen J.R."/>
            <person name="King G.M."/>
            <person name="Belas R."/>
            <person name="Fuqua C."/>
            <person name="Brinkac L."/>
            <person name="Lewis M."/>
            <person name="Johri S."/>
            <person name="Weaver B."/>
            <person name="Pai G."/>
            <person name="Eisen J.A."/>
            <person name="Rahe E."/>
            <person name="Sheldon W.M."/>
            <person name="Ye W."/>
            <person name="Miller T.R."/>
            <person name="Carlton J."/>
            <person name="Rasko D.A."/>
            <person name="Paulsen I.T."/>
            <person name="Ren Q."/>
            <person name="Daugherty S.C."/>
            <person name="Deboy R.T."/>
            <person name="Dodson R.J."/>
            <person name="Durkin A.S."/>
            <person name="Madupu R."/>
            <person name="Nelson W.C."/>
            <person name="Sullivan S.A."/>
            <person name="Rosovitz M.J."/>
            <person name="Haft D.H."/>
            <person name="Selengut J."/>
            <person name="Ward N."/>
        </authorList>
    </citation>
    <scope>NUCLEOTIDE SEQUENCE [LARGE SCALE GENOMIC DNA]</scope>
    <source>
        <strain evidence="2">ATCC 700808 / DSM 15171 / DSS-3</strain>
    </source>
</reference>
<dbReference type="Gene3D" id="3.40.50.150">
    <property type="entry name" value="Vaccinia Virus protein VP39"/>
    <property type="match status" value="1"/>
</dbReference>
<dbReference type="AlphaFoldDB" id="Q5LRV1"/>
<reference evidence="3" key="2">
    <citation type="submission" date="2008-04" db="PDB data bank">
        <title>Crystal structure of methyltransferase-like protein of unknown function (YP_167254.1) from Silicibacter pomeroyi DSS-3 at 1.80 A resolution.</title>
        <authorList>
            <consortium name="Joint Center for Structural Genomics (JCSG)"/>
        </authorList>
    </citation>
    <scope>X-RAY CRYSTALLOGRAPHY (1.80 ANGSTROMS)</scope>
</reference>
<dbReference type="SMR" id="Q5LRV1"/>
<dbReference type="KEGG" id="sil:SPO2022"/>